<feature type="domain" description="PDZ" evidence="17">
    <location>
        <begin position="1820"/>
        <end position="1903"/>
    </location>
</feature>
<accession>A0A6J3JEY6</accession>
<feature type="domain" description="L27" evidence="18">
    <location>
        <begin position="5"/>
        <end position="65"/>
    </location>
</feature>
<evidence type="ECO:0000256" key="4">
    <source>
        <dbReference type="ARBA" id="ARBA00022475"/>
    </source>
</evidence>
<organism evidence="19 20">
    <name type="scientific">Sapajus apella</name>
    <name type="common">Brown-capped capuchin</name>
    <name type="synonym">Cebus apella</name>
    <dbReference type="NCBI Taxonomy" id="9515"/>
    <lineage>
        <taxon>Eukaryota</taxon>
        <taxon>Metazoa</taxon>
        <taxon>Chordata</taxon>
        <taxon>Craniata</taxon>
        <taxon>Vertebrata</taxon>
        <taxon>Euteleostomi</taxon>
        <taxon>Mammalia</taxon>
        <taxon>Eutheria</taxon>
        <taxon>Euarchontoglires</taxon>
        <taxon>Primates</taxon>
        <taxon>Haplorrhini</taxon>
        <taxon>Platyrrhini</taxon>
        <taxon>Cebidae</taxon>
        <taxon>Cebinae</taxon>
        <taxon>Sapajus</taxon>
    </lineage>
</organism>
<evidence type="ECO:0000313" key="20">
    <source>
        <dbReference type="RefSeq" id="XP_032152704.1"/>
    </source>
</evidence>
<dbReference type="SUPFAM" id="SSF50156">
    <property type="entry name" value="PDZ domain-like"/>
    <property type="match status" value="11"/>
</dbReference>
<dbReference type="GO" id="GO:0005923">
    <property type="term" value="C:bicellular tight junction"/>
    <property type="evidence" value="ECO:0007669"/>
    <property type="project" value="UniProtKB-SubCell"/>
</dbReference>
<dbReference type="CDD" id="cd06672">
    <property type="entry name" value="PDZ8_MUPP1-PDZ7_PATJ-PDZ2_INAD-like"/>
    <property type="match status" value="1"/>
</dbReference>
<evidence type="ECO:0000256" key="10">
    <source>
        <dbReference type="ARBA" id="ARBA00037831"/>
    </source>
</evidence>
<feature type="domain" description="PDZ" evidence="17">
    <location>
        <begin position="1049"/>
        <end position="1141"/>
    </location>
</feature>
<dbReference type="GeneID" id="116563941"/>
<keyword evidence="7" id="KW-0677">Repeat</keyword>
<feature type="domain" description="PDZ" evidence="17">
    <location>
        <begin position="666"/>
        <end position="738"/>
    </location>
</feature>
<dbReference type="Proteomes" id="UP000504640">
    <property type="component" value="Unplaced"/>
</dbReference>
<feature type="domain" description="PDZ" evidence="17">
    <location>
        <begin position="1697"/>
        <end position="1783"/>
    </location>
</feature>
<dbReference type="InterPro" id="IPR036892">
    <property type="entry name" value="L27_dom_sf"/>
</dbReference>
<dbReference type="FunFam" id="2.30.42.10:FF:000058">
    <property type="entry name" value="multiple PDZ domain protein isoform X1"/>
    <property type="match status" value="1"/>
</dbReference>
<proteinExistence type="predicted"/>
<feature type="compositionally biased region" description="Pro residues" evidence="16">
    <location>
        <begin position="1176"/>
        <end position="1187"/>
    </location>
</feature>
<evidence type="ECO:0000256" key="1">
    <source>
        <dbReference type="ARBA" id="ARBA00004435"/>
    </source>
</evidence>
<dbReference type="CDD" id="cd06674">
    <property type="entry name" value="PDZ11_MUPP1-PDZ9_PATJ-like"/>
    <property type="match status" value="1"/>
</dbReference>
<dbReference type="SUPFAM" id="SSF101288">
    <property type="entry name" value="L27 domain"/>
    <property type="match status" value="1"/>
</dbReference>
<evidence type="ECO:0000256" key="6">
    <source>
        <dbReference type="ARBA" id="ARBA00022553"/>
    </source>
</evidence>
<evidence type="ECO:0000256" key="15">
    <source>
        <dbReference type="ARBA" id="ARBA00081298"/>
    </source>
</evidence>
<dbReference type="FunFam" id="2.30.42.10:FF:000051">
    <property type="entry name" value="Multiple PDZ domain protein isoform X1"/>
    <property type="match status" value="1"/>
</dbReference>
<dbReference type="CDD" id="cd06667">
    <property type="entry name" value="PDZ2_MUPP1-like"/>
    <property type="match status" value="1"/>
</dbReference>
<comment type="function">
    <text evidence="11">Scaffolding protein that facilitates the localization of proteins to the cell membrane. Required for the correct formation of tight junctions and epithelial apico-basal polarity. Acts (via its L27 domain) as an apical connector and elongation factor for multistranded TJP1/ZO1 condensates that form a tight junction belt, thereby required for the formation of the tight junction-mediated cell barrier. Positively regulates epithelial cell microtubule elongation and cell migration, possibly via facilitating localization of PRKCI/aPKC and PAR3D/PAR3 at the leading edge of migrating cells. Plays a role in the correct reorientation of the microtubule-organizing center during epithelial migration. May regulate the surface expression and/or function of ASIC3 in sensory neurons. May recruit ARHGEF18 to apical cell-cell boundaries.</text>
</comment>
<dbReference type="InterPro" id="IPR015132">
    <property type="entry name" value="L27_2"/>
</dbReference>
<dbReference type="CDD" id="cd06675">
    <property type="entry name" value="PDZ12_MUPP1-like"/>
    <property type="match status" value="1"/>
</dbReference>
<dbReference type="InterPro" id="IPR004172">
    <property type="entry name" value="L27_dom"/>
</dbReference>
<reference evidence="20" key="1">
    <citation type="submission" date="2025-08" db="UniProtKB">
        <authorList>
            <consortium name="RefSeq"/>
        </authorList>
    </citation>
    <scope>IDENTIFICATION</scope>
    <source>
        <tissue evidence="20">Blood</tissue>
    </source>
</reference>
<dbReference type="Pfam" id="PF00595">
    <property type="entry name" value="PDZ"/>
    <property type="match status" value="11"/>
</dbReference>
<feature type="domain" description="PDZ" evidence="17">
    <location>
        <begin position="248"/>
        <end position="328"/>
    </location>
</feature>
<evidence type="ECO:0000256" key="7">
    <source>
        <dbReference type="ARBA" id="ARBA00022737"/>
    </source>
</evidence>
<dbReference type="CDD" id="cd06671">
    <property type="entry name" value="PDZ7_MUPP1-PD6_PATJ-like"/>
    <property type="match status" value="1"/>
</dbReference>
<evidence type="ECO:0000256" key="2">
    <source>
        <dbReference type="ARBA" id="ARBA00004556"/>
    </source>
</evidence>
<evidence type="ECO:0000259" key="18">
    <source>
        <dbReference type="PROSITE" id="PS51022"/>
    </source>
</evidence>
<evidence type="ECO:0000256" key="8">
    <source>
        <dbReference type="ARBA" id="ARBA00022949"/>
    </source>
</evidence>
<dbReference type="PROSITE" id="PS51022">
    <property type="entry name" value="L27"/>
    <property type="match status" value="1"/>
</dbReference>
<evidence type="ECO:0000313" key="19">
    <source>
        <dbReference type="Proteomes" id="UP000504640"/>
    </source>
</evidence>
<dbReference type="CDD" id="cd06676">
    <property type="entry name" value="PDZ13_MUPP1-like"/>
    <property type="match status" value="1"/>
</dbReference>
<evidence type="ECO:0000256" key="12">
    <source>
        <dbReference type="ARBA" id="ARBA00071162"/>
    </source>
</evidence>
<keyword evidence="19" id="KW-1185">Reference proteome</keyword>
<dbReference type="CDD" id="cd06673">
    <property type="entry name" value="PDZ10_MUPP1-PDZ8_PATJ-like"/>
    <property type="match status" value="1"/>
</dbReference>
<feature type="compositionally biased region" description="Polar residues" evidence="16">
    <location>
        <begin position="1319"/>
        <end position="1333"/>
    </location>
</feature>
<feature type="domain" description="PDZ" evidence="17">
    <location>
        <begin position="134"/>
        <end position="221"/>
    </location>
</feature>
<keyword evidence="9" id="KW-0472">Membrane</keyword>
<keyword evidence="5" id="KW-0963">Cytoplasm</keyword>
<dbReference type="PROSITE" id="PS50106">
    <property type="entry name" value="PDZ"/>
    <property type="match status" value="11"/>
</dbReference>
<dbReference type="InterPro" id="IPR001478">
    <property type="entry name" value="PDZ"/>
</dbReference>
<dbReference type="PANTHER" id="PTHR19964">
    <property type="entry name" value="MULTIPLE PDZ DOMAIN PROTEIN"/>
    <property type="match status" value="1"/>
</dbReference>
<evidence type="ECO:0000256" key="9">
    <source>
        <dbReference type="ARBA" id="ARBA00023136"/>
    </source>
</evidence>
<feature type="region of interest" description="Disordered" evidence="16">
    <location>
        <begin position="1147"/>
        <end position="1202"/>
    </location>
</feature>
<dbReference type="Gene3D" id="1.20.1440.360">
    <property type="match status" value="1"/>
</dbReference>
<keyword evidence="8" id="KW-0965">Cell junction</keyword>
<feature type="domain" description="PDZ" evidence="17">
    <location>
        <begin position="1458"/>
        <end position="1541"/>
    </location>
</feature>
<keyword evidence="3" id="KW-0796">Tight junction</keyword>
<evidence type="ECO:0000256" key="11">
    <source>
        <dbReference type="ARBA" id="ARBA00056700"/>
    </source>
</evidence>
<keyword evidence="4" id="KW-1003">Cell membrane</keyword>
<gene>
    <name evidence="20" type="primary">PATJ</name>
</gene>
<dbReference type="FunFam" id="2.30.42.10:FF:000070">
    <property type="entry name" value="Multiple PDZ domain protein"/>
    <property type="match status" value="1"/>
</dbReference>
<dbReference type="CDD" id="cd06689">
    <property type="entry name" value="PDZ1_MUPP1-like"/>
    <property type="match status" value="1"/>
</dbReference>
<dbReference type="CDD" id="cd06669">
    <property type="entry name" value="PDZ5_MUPP1-like"/>
    <property type="match status" value="1"/>
</dbReference>
<feature type="compositionally biased region" description="Polar residues" evidence="16">
    <location>
        <begin position="1155"/>
        <end position="1164"/>
    </location>
</feature>
<keyword evidence="6" id="KW-0597">Phosphoprotein</keyword>
<evidence type="ECO:0000259" key="17">
    <source>
        <dbReference type="PROSITE" id="PS50106"/>
    </source>
</evidence>
<dbReference type="GO" id="GO:0016324">
    <property type="term" value="C:apical plasma membrane"/>
    <property type="evidence" value="ECO:0007669"/>
    <property type="project" value="UniProtKB-SubCell"/>
</dbReference>
<feature type="region of interest" description="Disordered" evidence="16">
    <location>
        <begin position="452"/>
        <end position="476"/>
    </location>
</feature>
<dbReference type="Pfam" id="PF09045">
    <property type="entry name" value="L27_2"/>
    <property type="match status" value="1"/>
</dbReference>
<sequence>MPENPATDKLQVLQVLDRLKIKLQEKGDTSQNEKLSTFYETLKSPLFNQILTLQQSIKQLKGQLNHIPSDCSANFDFSRKGLLVFTDSSITNGNAHRPASNSTVSGLFPWTPKLGNEDFNSVIQQLAQGRPIEYIDIERPSTGGLGFSVVALRSQNLGKVDIFVKDVQPGGVADRDQRLKENDQILAINHTPLDQNISHQQAIALLQHPTGSLQLIVAREPVHTKSSTSSSLTDTTLPETVCWGHVEEVELINDGSGLGFGIVGGKTSGVVVRTIVPGGLADRDGRLQTGDHILKIGGTNVQGMTSEQVAQVLRNCGNSVRMLVARDPTGEVSVTPPAPAALPVALPTVDSKGHGSDTSLFETYDVELVKKDGQSLGIRIVGYVGTSHTGEAPGIYVKSIIPGSAAYHNGNIQVNDKIVAVDGVNIQGFANQDVVEVLRNAGQVVHLTLVRRKTSSSTSPLESPSDRGTVVEPPKPPVVFLTGKVETETNLDGEDEDIEERMVNLNNDNIQLEKLENVPASPENELKSRWENLLGPDYEVMLLPIHTLRLGVEVDSFDGHHYISSIVPGGPVDTLGLLQPEDELLEVNGMQLYGKSRREAVSFLKEVPPPFTLVCCRRLFDDEASVDEPRPTETSLPETEVDHNVDINTEEEDDGELALWSPEVKIVELVKDRKGLGFSILDYQDPLDPTRSVIVIRSLVADGVAERSGGLLPGDRLVSVNEYCLDNTSLAEAVEVLKAVPPGIVRLGICKPLVEDNKEEESCYILHSNSNEDKTEFSGTIHDINSSLILEAPKGFRDEPYFKEELVDEPFLDLGKSFHSQQNDIDHSQEAWEMHEFLTPRLQEMDEEREMLVDEEYEFYQGHSQSMELYPLSHIQEATPVPSIKELHFGTQWLHDNEPSESQEARAVRSIYSQEAQQYGYCTENVMNENFVMESLPSVPSTEGNSQQGRFDDLENFNSLAKSSLDLGMIPNDGQGPSLLIDLPAVAESREQEDLPLCQHQATRVISKASAYTGALSSRYATDTCELPEREEGEGEETPNFSHWGPPRIVEIFREPSVSLGISIVGGQTVIKRLKNGEELKGIFIKQVLEDSPAGKTNALKTGDKILEVSGVDLQNASHSEAVEAIKNSGNPVVFVVQSLSSTPRVIPTVHNKANKITSNQNQDTQEKKEKRQGTAPPPMKLPPPYKALPDDSDENEEEDAFTDQKIRQRYADLPGELHIVELEKDKNGLGLSLAGNKDRSRMSIFVVGINPGGPAATDGRMHVGDELLEINNQILYGRSHQNASAIIKTAPSKVKLVFIRNEDAVNQMAVTPFPVPSGSPSSIEDQSGTEPISSEEDGSFEVGIKQLPESESFKLMRDQKLTCMPEDSEPEDISQVIGQGMVADPQKALEYPPDNAVSQMKQQKYPTKVSFSSQEIPLAPTSSYHSTDADFTGYGGFQAPLSVDPATCPIVPGQEMIIEISKGRSGLGLSIVGGKDTPLNAIVIHEVYEEGAAARDGRLWAGDQILEVNGVDLRNSSHEEAITALRQTPQKVRLVVYRDEAHYRDEENLEVFPVDLQKKAGRGLGLSIAGKRNGSGVFISDIVKGGAADLDGRLIQGDQILSVNGEDMRNASQETVATILKCAQGLVQIEIGRLRAGSWTSARKTSQNTQGGQQSSHSSCRPSFAPVIAGLQNLVGTKRVSDPSQKNSGADMEPRTVEINRELSDALGISIAGGRGSPLGDIPIFIAMIQASGVAARTQKLKVGDRIVSINGQPLDGLSHADVVNLLKNAYGRIILQVVADTNISAIAAQLENMSAGYHLGSPTAEHHPEHTETPPPKIITLEKGSEGLGFSIVGGYGSPHGDLPIYVKTIFAKGAAADDGRLKRGDQILAVNGETLEGVTHEQAVAILKHQRGTVTLTVLS</sequence>
<dbReference type="GO" id="GO:0048471">
    <property type="term" value="C:perinuclear region of cytoplasm"/>
    <property type="evidence" value="ECO:0007669"/>
    <property type="project" value="UniProtKB-SubCell"/>
</dbReference>
<feature type="region of interest" description="Disordered" evidence="16">
    <location>
        <begin position="1641"/>
        <end position="1661"/>
    </location>
</feature>
<dbReference type="PANTHER" id="PTHR19964:SF11">
    <property type="entry name" value="INAD-LIKE PROTEIN"/>
    <property type="match status" value="1"/>
</dbReference>
<evidence type="ECO:0000256" key="13">
    <source>
        <dbReference type="ARBA" id="ARBA00076734"/>
    </source>
</evidence>
<dbReference type="CDD" id="cd06791">
    <property type="entry name" value="PDZ3_MUPP1-like"/>
    <property type="match status" value="1"/>
</dbReference>
<dbReference type="FunFam" id="2.30.42.10:FF:000112">
    <property type="entry name" value="inaD-like protein isoform X3"/>
    <property type="match status" value="1"/>
</dbReference>
<feature type="domain" description="PDZ" evidence="17">
    <location>
        <begin position="1554"/>
        <end position="1636"/>
    </location>
</feature>
<evidence type="ECO:0000256" key="14">
    <source>
        <dbReference type="ARBA" id="ARBA00076934"/>
    </source>
</evidence>
<dbReference type="RefSeq" id="XP_032152704.1">
    <property type="nucleotide sequence ID" value="XM_032296813.1"/>
</dbReference>
<dbReference type="FunFam" id="2.30.42.10:FF:000038">
    <property type="entry name" value="Multiple PDZ domain protein isoform X1"/>
    <property type="match status" value="1"/>
</dbReference>
<name>A0A6J3JEY6_SAPAP</name>
<feature type="domain" description="PDZ" evidence="17">
    <location>
        <begin position="539"/>
        <end position="619"/>
    </location>
</feature>
<feature type="compositionally biased region" description="Low complexity" evidence="16">
    <location>
        <begin position="1646"/>
        <end position="1660"/>
    </location>
</feature>
<dbReference type="SMART" id="SM00569">
    <property type="entry name" value="L27"/>
    <property type="match status" value="1"/>
</dbReference>
<dbReference type="Gene3D" id="2.30.42.10">
    <property type="match status" value="11"/>
</dbReference>
<dbReference type="CTD" id="10207"/>
<evidence type="ECO:0000256" key="5">
    <source>
        <dbReference type="ARBA" id="ARBA00022490"/>
    </source>
</evidence>
<feature type="compositionally biased region" description="Acidic residues" evidence="16">
    <location>
        <begin position="1191"/>
        <end position="1202"/>
    </location>
</feature>
<dbReference type="InterPro" id="IPR036034">
    <property type="entry name" value="PDZ_sf"/>
</dbReference>
<evidence type="ECO:0000256" key="16">
    <source>
        <dbReference type="SAM" id="MobiDB-lite"/>
    </source>
</evidence>
<feature type="domain" description="PDZ" evidence="17">
    <location>
        <begin position="365"/>
        <end position="453"/>
    </location>
</feature>
<dbReference type="SMART" id="SM00228">
    <property type="entry name" value="PDZ"/>
    <property type="match status" value="11"/>
</dbReference>
<comment type="subcellular location">
    <subcellularLocation>
        <location evidence="10">Apical cell membrane</location>
        <topology evidence="10">Peripheral membrane protein</topology>
    </subcellularLocation>
    <subcellularLocation>
        <location evidence="1">Cell junction</location>
        <location evidence="1">Tight junction</location>
    </subcellularLocation>
    <subcellularLocation>
        <location evidence="2">Cytoplasm</location>
        <location evidence="2">Perinuclear region</location>
    </subcellularLocation>
</comment>
<dbReference type="FunFam" id="2.30.42.10:FF:000125">
    <property type="entry name" value="PATJ, crumbs cell polarity complex component"/>
    <property type="match status" value="1"/>
</dbReference>
<feature type="region of interest" description="Disordered" evidence="16">
    <location>
        <begin position="1313"/>
        <end position="1339"/>
    </location>
</feature>
<evidence type="ECO:0000256" key="3">
    <source>
        <dbReference type="ARBA" id="ARBA00022427"/>
    </source>
</evidence>
<dbReference type="InterPro" id="IPR051342">
    <property type="entry name" value="PDZ_scaffold"/>
</dbReference>
<protein>
    <recommendedName>
        <fullName evidence="12">InaD-like protein</fullName>
    </recommendedName>
    <alternativeName>
        <fullName evidence="14">Channel-interacting PDZ domain-containing protein</fullName>
    </alternativeName>
    <alternativeName>
        <fullName evidence="13">Pals1-associated tight junction protein</fullName>
    </alternativeName>
    <alternativeName>
        <fullName evidence="15">Protein associated to tight junctions</fullName>
    </alternativeName>
</protein>
<feature type="domain" description="PDZ" evidence="17">
    <location>
        <begin position="1220"/>
        <end position="1303"/>
    </location>
</feature>